<evidence type="ECO:0000259" key="2">
    <source>
        <dbReference type="PROSITE" id="PS51462"/>
    </source>
</evidence>
<dbReference type="Gene3D" id="3.90.79.10">
    <property type="entry name" value="Nucleoside Triphosphate Pyrophosphohydrolase"/>
    <property type="match status" value="1"/>
</dbReference>
<dbReference type="PROSITE" id="PS00893">
    <property type="entry name" value="NUDIX_BOX"/>
    <property type="match status" value="1"/>
</dbReference>
<dbReference type="PANTHER" id="PTHR43222">
    <property type="entry name" value="NUDIX HYDROLASE 23"/>
    <property type="match status" value="1"/>
</dbReference>
<dbReference type="GO" id="GO:0016787">
    <property type="term" value="F:hydrolase activity"/>
    <property type="evidence" value="ECO:0007669"/>
    <property type="project" value="UniProtKB-KW"/>
</dbReference>
<feature type="domain" description="Nudix hydrolase" evidence="2">
    <location>
        <begin position="36"/>
        <end position="183"/>
    </location>
</feature>
<name>A0A948W2K3_UNCEI</name>
<proteinExistence type="predicted"/>
<sequence length="189" mass="20719">MKYRFCPLCATPLKPEFRGGRERPVCHRCGYVRYENPVAGVAGIVLVPGDHAIRWHEPLIGGGAGLAPPGRTPLILLARRTIPPEGWCIPCGYVEADEEIRSALIREMEEETGLIIAPREVYAVQSNFHNPDQPTVGTWFLCSVTGGRAQAGDDVDRLALYPVTDPPPLAFPTDKVVLERLGSIPPEEL</sequence>
<gene>
    <name evidence="3" type="ORF">KJ970_03930</name>
</gene>
<evidence type="ECO:0000256" key="1">
    <source>
        <dbReference type="ARBA" id="ARBA00022801"/>
    </source>
</evidence>
<reference evidence="3" key="1">
    <citation type="submission" date="2021-05" db="EMBL/GenBank/DDBJ databases">
        <title>Energy efficiency and biological interactions define the core microbiome of deep oligotrophic groundwater.</title>
        <authorList>
            <person name="Mehrshad M."/>
            <person name="Lopez-Fernandez M."/>
            <person name="Bell E."/>
            <person name="Bernier-Latmani R."/>
            <person name="Bertilsson S."/>
            <person name="Dopson M."/>
        </authorList>
    </citation>
    <scope>NUCLEOTIDE SEQUENCE</scope>
    <source>
        <strain evidence="3">Modern_marine.mb.64</strain>
    </source>
</reference>
<dbReference type="PANTHER" id="PTHR43222:SF2">
    <property type="entry name" value="NUDIX HYDROLASE 23, CHLOROPLASTIC"/>
    <property type="match status" value="1"/>
</dbReference>
<comment type="caution">
    <text evidence="3">The sequence shown here is derived from an EMBL/GenBank/DDBJ whole genome shotgun (WGS) entry which is preliminary data.</text>
</comment>
<evidence type="ECO:0000313" key="4">
    <source>
        <dbReference type="Proteomes" id="UP000777784"/>
    </source>
</evidence>
<dbReference type="InterPro" id="IPR015797">
    <property type="entry name" value="NUDIX_hydrolase-like_dom_sf"/>
</dbReference>
<organism evidence="3 4">
    <name type="scientific">Eiseniibacteriota bacterium</name>
    <dbReference type="NCBI Taxonomy" id="2212470"/>
    <lineage>
        <taxon>Bacteria</taxon>
        <taxon>Candidatus Eiseniibacteriota</taxon>
    </lineage>
</organism>
<dbReference type="SUPFAM" id="SSF55811">
    <property type="entry name" value="Nudix"/>
    <property type="match status" value="1"/>
</dbReference>
<dbReference type="InterPro" id="IPR000086">
    <property type="entry name" value="NUDIX_hydrolase_dom"/>
</dbReference>
<evidence type="ECO:0000313" key="3">
    <source>
        <dbReference type="EMBL" id="MBU2690052.1"/>
    </source>
</evidence>
<accession>A0A948W2K3</accession>
<dbReference type="Pfam" id="PF00293">
    <property type="entry name" value="NUDIX"/>
    <property type="match status" value="1"/>
</dbReference>
<protein>
    <submittedName>
        <fullName evidence="3">NUDIX domain-containing protein</fullName>
    </submittedName>
</protein>
<keyword evidence="1" id="KW-0378">Hydrolase</keyword>
<dbReference type="PROSITE" id="PS51462">
    <property type="entry name" value="NUDIX"/>
    <property type="match status" value="1"/>
</dbReference>
<dbReference type="EMBL" id="JAHJDP010000023">
    <property type="protein sequence ID" value="MBU2690052.1"/>
    <property type="molecule type" value="Genomic_DNA"/>
</dbReference>
<dbReference type="AlphaFoldDB" id="A0A948W2K3"/>
<dbReference type="Proteomes" id="UP000777784">
    <property type="component" value="Unassembled WGS sequence"/>
</dbReference>
<dbReference type="InterPro" id="IPR020084">
    <property type="entry name" value="NUDIX_hydrolase_CS"/>
</dbReference>